<dbReference type="GO" id="GO:0006508">
    <property type="term" value="P:proteolysis"/>
    <property type="evidence" value="ECO:0007669"/>
    <property type="project" value="UniProtKB-KW"/>
</dbReference>
<dbReference type="Gene3D" id="2.30.42.10">
    <property type="match status" value="1"/>
</dbReference>
<accession>A0ABZ0IR75</accession>
<keyword evidence="3" id="KW-0378">Hydrolase</keyword>
<proteinExistence type="predicted"/>
<evidence type="ECO:0000256" key="1">
    <source>
        <dbReference type="SAM" id="SignalP"/>
    </source>
</evidence>
<dbReference type="Pfam" id="PF13650">
    <property type="entry name" value="Asp_protease_2"/>
    <property type="match status" value="2"/>
</dbReference>
<dbReference type="PROSITE" id="PS50106">
    <property type="entry name" value="PDZ"/>
    <property type="match status" value="1"/>
</dbReference>
<dbReference type="EMBL" id="CP136051">
    <property type="protein sequence ID" value="WOK06097.1"/>
    <property type="molecule type" value="Genomic_DNA"/>
</dbReference>
<dbReference type="InterPro" id="IPR036034">
    <property type="entry name" value="PDZ_sf"/>
</dbReference>
<dbReference type="InterPro" id="IPR001478">
    <property type="entry name" value="PDZ"/>
</dbReference>
<reference evidence="3 4" key="1">
    <citation type="journal article" date="2023" name="Microbiol. Resour. Announc.">
        <title>Complete Genome Sequence of Imperialibacter roseus strain P4T.</title>
        <authorList>
            <person name="Tizabi D.R."/>
            <person name="Bachvaroff T."/>
            <person name="Hill R.T."/>
        </authorList>
    </citation>
    <scope>NUCLEOTIDE SEQUENCE [LARGE SCALE GENOMIC DNA]</scope>
    <source>
        <strain evidence="3 4">P4T</strain>
    </source>
</reference>
<evidence type="ECO:0000313" key="4">
    <source>
        <dbReference type="Proteomes" id="UP001302349"/>
    </source>
</evidence>
<gene>
    <name evidence="3" type="ORF">RT717_23765</name>
</gene>
<dbReference type="SUPFAM" id="SSF50156">
    <property type="entry name" value="PDZ domain-like"/>
    <property type="match status" value="1"/>
</dbReference>
<evidence type="ECO:0000259" key="2">
    <source>
        <dbReference type="PROSITE" id="PS50106"/>
    </source>
</evidence>
<dbReference type="Gene3D" id="2.40.70.10">
    <property type="entry name" value="Acid Proteases"/>
    <property type="match status" value="2"/>
</dbReference>
<evidence type="ECO:0000313" key="3">
    <source>
        <dbReference type="EMBL" id="WOK06097.1"/>
    </source>
</evidence>
<dbReference type="Proteomes" id="UP001302349">
    <property type="component" value="Chromosome"/>
</dbReference>
<keyword evidence="1" id="KW-0732">Signal</keyword>
<dbReference type="Pfam" id="PF13180">
    <property type="entry name" value="PDZ_2"/>
    <property type="match status" value="1"/>
</dbReference>
<dbReference type="GO" id="GO:0008233">
    <property type="term" value="F:peptidase activity"/>
    <property type="evidence" value="ECO:0007669"/>
    <property type="project" value="UniProtKB-KW"/>
</dbReference>
<keyword evidence="4" id="KW-1185">Reference proteome</keyword>
<protein>
    <submittedName>
        <fullName evidence="3">Aspartyl protease family protein</fullName>
    </submittedName>
</protein>
<feature type="chain" id="PRO_5045780855" evidence="1">
    <location>
        <begin position="26"/>
        <end position="414"/>
    </location>
</feature>
<keyword evidence="3" id="KW-0645">Protease</keyword>
<dbReference type="InterPro" id="IPR021109">
    <property type="entry name" value="Peptidase_aspartic_dom_sf"/>
</dbReference>
<organism evidence="3 4">
    <name type="scientific">Imperialibacter roseus</name>
    <dbReference type="NCBI Taxonomy" id="1324217"/>
    <lineage>
        <taxon>Bacteria</taxon>
        <taxon>Pseudomonadati</taxon>
        <taxon>Bacteroidota</taxon>
        <taxon>Cytophagia</taxon>
        <taxon>Cytophagales</taxon>
        <taxon>Flammeovirgaceae</taxon>
        <taxon>Imperialibacter</taxon>
    </lineage>
</organism>
<feature type="signal peptide" evidence="1">
    <location>
        <begin position="1"/>
        <end position="25"/>
    </location>
</feature>
<dbReference type="RefSeq" id="WP_317488834.1">
    <property type="nucleotide sequence ID" value="NZ_CP136051.1"/>
</dbReference>
<name>A0ABZ0IR75_9BACT</name>
<sequence>MIKRKAFSHILCVSLLLVLSAQTHAQFLGFRMSTGAKVIEFPFERYNNLIIIPVTINGRITVKFILDSGVQNCILTEPLVASLLNLTYDRTITFTAPGQADSILAHVAKNVQLKLPGIEGQGISMLVLDQDYLNLSNQLGTEVFGIIGYELFSRFIIEVNYDKKVVKFYEPNFFNPKKYYEKVPLIVRGTKPYMAAEITQKNGTKMNVALMVDSGASHAILLDQSTSQLIHIPEKKLEASLGKGLGGDIEGVVARVDKVKIGKYSFDDVIASYPNEGSYGLVPEEAERRNGTVGGEILSRFNHIYDYFSQTLYLSKSVEYQKKFEYDMSGLEVVAHGTELNRIRVVNVREDSPAKKAGVMEGDIIKTVNGLTISNTSLNFLTTLMRLKKGKKVTLRLLRNAEEVKVTFRLERMI</sequence>
<dbReference type="SMART" id="SM00228">
    <property type="entry name" value="PDZ"/>
    <property type="match status" value="1"/>
</dbReference>
<feature type="domain" description="PDZ" evidence="2">
    <location>
        <begin position="317"/>
        <end position="386"/>
    </location>
</feature>